<keyword evidence="5" id="KW-0804">Transcription</keyword>
<dbReference type="AlphaFoldDB" id="C5FCB7"/>
<keyword evidence="6" id="KW-0539">Nucleus</keyword>
<dbReference type="OrthoDB" id="2505440at2759"/>
<comment type="subcellular location">
    <subcellularLocation>
        <location evidence="1">Nucleus</location>
    </subcellularLocation>
</comment>
<evidence type="ECO:0000256" key="4">
    <source>
        <dbReference type="ARBA" id="ARBA00023125"/>
    </source>
</evidence>
<organism evidence="9 10">
    <name type="scientific">Arthroderma otae (strain ATCC MYA-4605 / CBS 113480)</name>
    <name type="common">Microsporum canis</name>
    <dbReference type="NCBI Taxonomy" id="554155"/>
    <lineage>
        <taxon>Eukaryota</taxon>
        <taxon>Fungi</taxon>
        <taxon>Dikarya</taxon>
        <taxon>Ascomycota</taxon>
        <taxon>Pezizomycotina</taxon>
        <taxon>Eurotiomycetes</taxon>
        <taxon>Eurotiomycetidae</taxon>
        <taxon>Onygenales</taxon>
        <taxon>Arthrodermataceae</taxon>
        <taxon>Microsporum</taxon>
    </lineage>
</organism>
<evidence type="ECO:0000259" key="8">
    <source>
        <dbReference type="Pfam" id="PF02229"/>
    </source>
</evidence>
<comment type="similarity">
    <text evidence="2">Belongs to the transcriptional coactivator PC4 family.</text>
</comment>
<dbReference type="OMA" id="NPFWELS"/>
<dbReference type="SUPFAM" id="SSF54447">
    <property type="entry name" value="ssDNA-binding transcriptional regulator domain"/>
    <property type="match status" value="1"/>
</dbReference>
<dbReference type="HOGENOM" id="CLU_104273_0_0_1"/>
<evidence type="ECO:0000256" key="5">
    <source>
        <dbReference type="ARBA" id="ARBA00023163"/>
    </source>
</evidence>
<dbReference type="GO" id="GO:0005634">
    <property type="term" value="C:nucleus"/>
    <property type="evidence" value="ECO:0007669"/>
    <property type="project" value="UniProtKB-SubCell"/>
</dbReference>
<feature type="region of interest" description="Disordered" evidence="7">
    <location>
        <begin position="1"/>
        <end position="63"/>
    </location>
</feature>
<keyword evidence="10" id="KW-1185">Reference proteome</keyword>
<proteinExistence type="inferred from homology"/>
<evidence type="ECO:0000256" key="3">
    <source>
        <dbReference type="ARBA" id="ARBA00023015"/>
    </source>
</evidence>
<evidence type="ECO:0000313" key="10">
    <source>
        <dbReference type="Proteomes" id="UP000002035"/>
    </source>
</evidence>
<dbReference type="GO" id="GO:0003713">
    <property type="term" value="F:transcription coactivator activity"/>
    <property type="evidence" value="ECO:0007669"/>
    <property type="project" value="InterPro"/>
</dbReference>
<dbReference type="Gene3D" id="2.30.31.10">
    <property type="entry name" value="Transcriptional Coactivator Pc4, Chain A"/>
    <property type="match status" value="1"/>
</dbReference>
<evidence type="ECO:0000256" key="6">
    <source>
        <dbReference type="ARBA" id="ARBA00023242"/>
    </source>
</evidence>
<gene>
    <name evidence="9" type="ORF">MCYG_00249</name>
</gene>
<sequence>MAFKRGKRASSPEDVEPKISEDRSKRAKTAKSAGDLGKADANAQVSSKLDKAPKTDSNGDPYWEVSRQRRVTISTFKGRVLVNVREYYEKDGQDLPGKKGISMTLEQFNNLIALLPEIATVVEQKGGKVTRPDFSEAAITAEEDETMSDAEQKPKADSKPSPTKNFEATSDEDDGE</sequence>
<dbReference type="InterPro" id="IPR003173">
    <property type="entry name" value="PC4_C"/>
</dbReference>
<feature type="domain" description="Transcriptional coactivator p15 (PC4) C-terminal" evidence="8">
    <location>
        <begin position="63"/>
        <end position="113"/>
    </location>
</feature>
<protein>
    <recommendedName>
        <fullName evidence="8">Transcriptional coactivator p15 (PC4) C-terminal domain-containing protein</fullName>
    </recommendedName>
</protein>
<dbReference type="InterPro" id="IPR009044">
    <property type="entry name" value="ssDNA-bd_transcriptional_reg"/>
</dbReference>
<dbReference type="GO" id="GO:0003677">
    <property type="term" value="F:DNA binding"/>
    <property type="evidence" value="ECO:0007669"/>
    <property type="project" value="UniProtKB-KW"/>
</dbReference>
<evidence type="ECO:0000313" key="9">
    <source>
        <dbReference type="EMBL" id="EEQ27361.1"/>
    </source>
</evidence>
<dbReference type="EMBL" id="DS995701">
    <property type="protein sequence ID" value="EEQ27361.1"/>
    <property type="molecule type" value="Genomic_DNA"/>
</dbReference>
<accession>C5FCB7</accession>
<dbReference type="RefSeq" id="XP_002850145.1">
    <property type="nucleotide sequence ID" value="XM_002850099.1"/>
</dbReference>
<evidence type="ECO:0000256" key="2">
    <source>
        <dbReference type="ARBA" id="ARBA00009001"/>
    </source>
</evidence>
<dbReference type="VEuPathDB" id="FungiDB:MCYG_00249"/>
<dbReference type="GeneID" id="9225125"/>
<dbReference type="GO" id="GO:0060261">
    <property type="term" value="P:positive regulation of transcription initiation by RNA polymerase II"/>
    <property type="evidence" value="ECO:0007669"/>
    <property type="project" value="InterPro"/>
</dbReference>
<evidence type="ECO:0000256" key="1">
    <source>
        <dbReference type="ARBA" id="ARBA00004123"/>
    </source>
</evidence>
<dbReference type="Proteomes" id="UP000002035">
    <property type="component" value="Unassembled WGS sequence"/>
</dbReference>
<name>C5FCB7_ARTOC</name>
<dbReference type="eggNOG" id="KOG2712">
    <property type="taxonomic scope" value="Eukaryota"/>
</dbReference>
<dbReference type="PANTHER" id="PTHR13215">
    <property type="entry name" value="RNA POLYMERASE II TRANSCRIPTIONAL COACTIVATOR"/>
    <property type="match status" value="1"/>
</dbReference>
<evidence type="ECO:0000256" key="7">
    <source>
        <dbReference type="SAM" id="MobiDB-lite"/>
    </source>
</evidence>
<feature type="compositionally biased region" description="Basic and acidic residues" evidence="7">
    <location>
        <begin position="15"/>
        <end position="24"/>
    </location>
</feature>
<dbReference type="InterPro" id="IPR045125">
    <property type="entry name" value="Sub1/Tcp4-like"/>
</dbReference>
<keyword evidence="3" id="KW-0805">Transcription regulation</keyword>
<dbReference type="STRING" id="554155.C5FCB7"/>
<keyword evidence="4" id="KW-0238">DNA-binding</keyword>
<dbReference type="Pfam" id="PF02229">
    <property type="entry name" value="PC4"/>
    <property type="match status" value="1"/>
</dbReference>
<reference evidence="10" key="1">
    <citation type="journal article" date="2012" name="MBio">
        <title>Comparative genome analysis of Trichophyton rubrum and related dermatophytes reveals candidate genes involved in infection.</title>
        <authorList>
            <person name="Martinez D.A."/>
            <person name="Oliver B.G."/>
            <person name="Graeser Y."/>
            <person name="Goldberg J.M."/>
            <person name="Li W."/>
            <person name="Martinez-Rossi N.M."/>
            <person name="Monod M."/>
            <person name="Shelest E."/>
            <person name="Barton R.C."/>
            <person name="Birch E."/>
            <person name="Brakhage A.A."/>
            <person name="Chen Z."/>
            <person name="Gurr S.J."/>
            <person name="Heiman D."/>
            <person name="Heitman J."/>
            <person name="Kosti I."/>
            <person name="Rossi A."/>
            <person name="Saif S."/>
            <person name="Samalova M."/>
            <person name="Saunders C.W."/>
            <person name="Shea T."/>
            <person name="Summerbell R.C."/>
            <person name="Xu J."/>
            <person name="Young S."/>
            <person name="Zeng Q."/>
            <person name="Birren B.W."/>
            <person name="Cuomo C.A."/>
            <person name="White T.C."/>
        </authorList>
    </citation>
    <scope>NUCLEOTIDE SEQUENCE [LARGE SCALE GENOMIC DNA]</scope>
    <source>
        <strain evidence="10">ATCC MYA-4605 / CBS 113480</strain>
    </source>
</reference>
<feature type="region of interest" description="Disordered" evidence="7">
    <location>
        <begin position="127"/>
        <end position="176"/>
    </location>
</feature>